<name>A0A1M4ZJN2_9CLOT</name>
<evidence type="ECO:0008006" key="4">
    <source>
        <dbReference type="Google" id="ProtNLM"/>
    </source>
</evidence>
<dbReference type="OrthoDB" id="1912898at2"/>
<evidence type="ECO:0000313" key="3">
    <source>
        <dbReference type="Proteomes" id="UP000184245"/>
    </source>
</evidence>
<gene>
    <name evidence="2" type="ORF">SAMN02745158_02799</name>
</gene>
<organism evidence="2 3">
    <name type="scientific">Lactonifactor longoviformis DSM 17459</name>
    <dbReference type="NCBI Taxonomy" id="1122155"/>
    <lineage>
        <taxon>Bacteria</taxon>
        <taxon>Bacillati</taxon>
        <taxon>Bacillota</taxon>
        <taxon>Clostridia</taxon>
        <taxon>Eubacteriales</taxon>
        <taxon>Clostridiaceae</taxon>
        <taxon>Lactonifactor</taxon>
    </lineage>
</organism>
<protein>
    <recommendedName>
        <fullName evidence="4">Bypass of forespore C C-terminal domain-containing protein</fullName>
    </recommendedName>
</protein>
<evidence type="ECO:0000256" key="1">
    <source>
        <dbReference type="SAM" id="Phobius"/>
    </source>
</evidence>
<accession>A0A1M4ZJN2</accession>
<dbReference type="STRING" id="1122155.SAMN02745158_02799"/>
<keyword evidence="1" id="KW-0812">Transmembrane</keyword>
<dbReference type="RefSeq" id="WP_072852786.1">
    <property type="nucleotide sequence ID" value="NZ_FQVI01000015.1"/>
</dbReference>
<keyword evidence="1" id="KW-1133">Transmembrane helix</keyword>
<proteinExistence type="predicted"/>
<sequence>MRKAYYSIGIFIAVFFLSAGFYTNYQVSSLKDRLMVLNRTVDRLNAQETDASGSFPRKDALYTFEIYDAATGKLDQQQFQVVSYSSDHIVLRQSQEEEKNFLIKDTDNSVTVYLEDGETVYEYTDIATDSLPQELQAEIKEGKTIPTVDELYSFLENYSS</sequence>
<keyword evidence="3" id="KW-1185">Reference proteome</keyword>
<evidence type="ECO:0000313" key="2">
    <source>
        <dbReference type="EMBL" id="SHF18224.1"/>
    </source>
</evidence>
<dbReference type="AlphaFoldDB" id="A0A1M4ZJN2"/>
<feature type="transmembrane region" description="Helical" evidence="1">
    <location>
        <begin position="6"/>
        <end position="25"/>
    </location>
</feature>
<dbReference type="Proteomes" id="UP000184245">
    <property type="component" value="Unassembled WGS sequence"/>
</dbReference>
<reference evidence="2 3" key="1">
    <citation type="submission" date="2016-11" db="EMBL/GenBank/DDBJ databases">
        <authorList>
            <person name="Jaros S."/>
            <person name="Januszkiewicz K."/>
            <person name="Wedrychowicz H."/>
        </authorList>
    </citation>
    <scope>NUCLEOTIDE SEQUENCE [LARGE SCALE GENOMIC DNA]</scope>
    <source>
        <strain evidence="2 3">DSM 17459</strain>
    </source>
</reference>
<dbReference type="EMBL" id="FQVI01000015">
    <property type="protein sequence ID" value="SHF18224.1"/>
    <property type="molecule type" value="Genomic_DNA"/>
</dbReference>
<keyword evidence="1" id="KW-0472">Membrane</keyword>